<name>W0F6P7_9BACT</name>
<gene>
    <name evidence="1" type="ORF">NIASO_08850</name>
</gene>
<organism evidence="1 2">
    <name type="scientific">Niabella soli DSM 19437</name>
    <dbReference type="NCBI Taxonomy" id="929713"/>
    <lineage>
        <taxon>Bacteria</taxon>
        <taxon>Pseudomonadati</taxon>
        <taxon>Bacteroidota</taxon>
        <taxon>Chitinophagia</taxon>
        <taxon>Chitinophagales</taxon>
        <taxon>Chitinophagaceae</taxon>
        <taxon>Niabella</taxon>
    </lineage>
</organism>
<proteinExistence type="predicted"/>
<dbReference type="EMBL" id="CP007035">
    <property type="protein sequence ID" value="AHF17498.1"/>
    <property type="molecule type" value="Genomic_DNA"/>
</dbReference>
<sequence>MWKQWLTELHRKKYQPKKSVQIRVICEQKNTFGGARLQA</sequence>
<dbReference type="HOGENOM" id="CLU_3313455_0_0_10"/>
<reference evidence="1 2" key="1">
    <citation type="submission" date="2013-12" db="EMBL/GenBank/DDBJ databases">
        <authorList>
            <consortium name="DOE Joint Genome Institute"/>
            <person name="Eisen J."/>
            <person name="Huntemann M."/>
            <person name="Han J."/>
            <person name="Chen A."/>
            <person name="Kyrpides N."/>
            <person name="Mavromatis K."/>
            <person name="Markowitz V."/>
            <person name="Palaniappan K."/>
            <person name="Ivanova N."/>
            <person name="Schaumberg A."/>
            <person name="Pati A."/>
            <person name="Liolios K."/>
            <person name="Nordberg H.P."/>
            <person name="Cantor M.N."/>
            <person name="Hua S.X."/>
            <person name="Woyke T."/>
        </authorList>
    </citation>
    <scope>NUCLEOTIDE SEQUENCE [LARGE SCALE GENOMIC DNA]</scope>
    <source>
        <strain evidence="2">DSM 19437</strain>
    </source>
</reference>
<protein>
    <submittedName>
        <fullName evidence="1">Uncharacterized protein</fullName>
    </submittedName>
</protein>
<keyword evidence="2" id="KW-1185">Reference proteome</keyword>
<dbReference type="Proteomes" id="UP000003586">
    <property type="component" value="Chromosome"/>
</dbReference>
<dbReference type="AlphaFoldDB" id="W0F6P7"/>
<evidence type="ECO:0000313" key="2">
    <source>
        <dbReference type="Proteomes" id="UP000003586"/>
    </source>
</evidence>
<accession>W0F6P7</accession>
<evidence type="ECO:0000313" key="1">
    <source>
        <dbReference type="EMBL" id="AHF17498.1"/>
    </source>
</evidence>
<dbReference type="STRING" id="929713.NIASO_08850"/>
<dbReference type="KEGG" id="nso:NIASO_08850"/>